<evidence type="ECO:0000313" key="10">
    <source>
        <dbReference type="EMBL" id="KAK3916230.1"/>
    </source>
</evidence>
<keyword evidence="3 8" id="KW-0812">Transmembrane</keyword>
<evidence type="ECO:0000256" key="6">
    <source>
        <dbReference type="ARBA" id="ARBA00023170"/>
    </source>
</evidence>
<dbReference type="PANTHER" id="PTHR42643:SF38">
    <property type="entry name" value="IONOTROPIC RECEPTOR 100A"/>
    <property type="match status" value="1"/>
</dbReference>
<keyword evidence="6" id="KW-0675">Receptor</keyword>
<dbReference type="InterPro" id="IPR052192">
    <property type="entry name" value="Insect_Ionotropic_Sensory_Rcpt"/>
</dbReference>
<organism evidence="10 11">
    <name type="scientific">Frankliniella fusca</name>
    <dbReference type="NCBI Taxonomy" id="407009"/>
    <lineage>
        <taxon>Eukaryota</taxon>
        <taxon>Metazoa</taxon>
        <taxon>Ecdysozoa</taxon>
        <taxon>Arthropoda</taxon>
        <taxon>Hexapoda</taxon>
        <taxon>Insecta</taxon>
        <taxon>Pterygota</taxon>
        <taxon>Neoptera</taxon>
        <taxon>Paraneoptera</taxon>
        <taxon>Thysanoptera</taxon>
        <taxon>Terebrantia</taxon>
        <taxon>Thripoidea</taxon>
        <taxon>Thripidae</taxon>
        <taxon>Frankliniella</taxon>
    </lineage>
</organism>
<comment type="subcellular location">
    <subcellularLocation>
        <location evidence="1">Cell membrane</location>
        <topology evidence="1">Multi-pass membrane protein</topology>
    </subcellularLocation>
</comment>
<proteinExistence type="predicted"/>
<reference evidence="10" key="2">
    <citation type="journal article" date="2023" name="BMC Genomics">
        <title>Pest status, molecular evolution, and epigenetic factors derived from the genome assembly of Frankliniella fusca, a thysanopteran phytovirus vector.</title>
        <authorList>
            <person name="Catto M.A."/>
            <person name="Labadie P.E."/>
            <person name="Jacobson A.L."/>
            <person name="Kennedy G.G."/>
            <person name="Srinivasan R."/>
            <person name="Hunt B.G."/>
        </authorList>
    </citation>
    <scope>NUCLEOTIDE SEQUENCE</scope>
    <source>
        <strain evidence="10">PL_HMW_Pooled</strain>
    </source>
</reference>
<evidence type="ECO:0000256" key="2">
    <source>
        <dbReference type="ARBA" id="ARBA00022475"/>
    </source>
</evidence>
<protein>
    <submittedName>
        <fullName evidence="10">MFS-type transporter</fullName>
    </submittedName>
</protein>
<feature type="transmembrane region" description="Helical" evidence="8">
    <location>
        <begin position="330"/>
        <end position="350"/>
    </location>
</feature>
<keyword evidence="11" id="KW-1185">Reference proteome</keyword>
<keyword evidence="7" id="KW-0325">Glycoprotein</keyword>
<evidence type="ECO:0000256" key="1">
    <source>
        <dbReference type="ARBA" id="ARBA00004651"/>
    </source>
</evidence>
<evidence type="ECO:0000256" key="3">
    <source>
        <dbReference type="ARBA" id="ARBA00022692"/>
    </source>
</evidence>
<evidence type="ECO:0000256" key="7">
    <source>
        <dbReference type="ARBA" id="ARBA00023180"/>
    </source>
</evidence>
<feature type="transmembrane region" description="Helical" evidence="8">
    <location>
        <begin position="305"/>
        <end position="324"/>
    </location>
</feature>
<evidence type="ECO:0000256" key="5">
    <source>
        <dbReference type="ARBA" id="ARBA00023136"/>
    </source>
</evidence>
<feature type="chain" id="PRO_5041934920" evidence="9">
    <location>
        <begin position="20"/>
        <end position="625"/>
    </location>
</feature>
<evidence type="ECO:0000256" key="8">
    <source>
        <dbReference type="SAM" id="Phobius"/>
    </source>
</evidence>
<reference evidence="10" key="1">
    <citation type="submission" date="2021-07" db="EMBL/GenBank/DDBJ databases">
        <authorList>
            <person name="Catto M.A."/>
            <person name="Jacobson A."/>
            <person name="Kennedy G."/>
            <person name="Labadie P."/>
            <person name="Hunt B.G."/>
            <person name="Srinivasan R."/>
        </authorList>
    </citation>
    <scope>NUCLEOTIDE SEQUENCE</scope>
    <source>
        <strain evidence="10">PL_HMW_Pooled</strain>
        <tissue evidence="10">Head</tissue>
    </source>
</reference>
<keyword evidence="5 8" id="KW-0472">Membrane</keyword>
<accession>A0AAE1H9B2</accession>
<dbReference type="AlphaFoldDB" id="A0AAE1H9B2"/>
<dbReference type="GO" id="GO:0005886">
    <property type="term" value="C:plasma membrane"/>
    <property type="evidence" value="ECO:0007669"/>
    <property type="project" value="UniProtKB-SubCell"/>
</dbReference>
<evidence type="ECO:0000313" key="11">
    <source>
        <dbReference type="Proteomes" id="UP001219518"/>
    </source>
</evidence>
<dbReference type="Gene3D" id="1.10.287.70">
    <property type="match status" value="1"/>
</dbReference>
<keyword evidence="2" id="KW-1003">Cell membrane</keyword>
<comment type="caution">
    <text evidence="10">The sequence shown here is derived from an EMBL/GenBank/DDBJ whole genome shotgun (WGS) entry which is preliminary data.</text>
</comment>
<feature type="transmembrane region" description="Helical" evidence="8">
    <location>
        <begin position="574"/>
        <end position="592"/>
    </location>
</feature>
<dbReference type="EMBL" id="JAHWGI010000505">
    <property type="protein sequence ID" value="KAK3916230.1"/>
    <property type="molecule type" value="Genomic_DNA"/>
</dbReference>
<name>A0AAE1H9B2_9NEOP</name>
<feature type="signal peptide" evidence="9">
    <location>
        <begin position="1"/>
        <end position="19"/>
    </location>
</feature>
<dbReference type="PANTHER" id="PTHR42643">
    <property type="entry name" value="IONOTROPIC RECEPTOR 20A-RELATED"/>
    <property type="match status" value="1"/>
</dbReference>
<evidence type="ECO:0000256" key="4">
    <source>
        <dbReference type="ARBA" id="ARBA00022989"/>
    </source>
</evidence>
<feature type="transmembrane region" description="Helical" evidence="8">
    <location>
        <begin position="385"/>
        <end position="406"/>
    </location>
</feature>
<feature type="transmembrane region" description="Helical" evidence="8">
    <location>
        <begin position="35"/>
        <end position="54"/>
    </location>
</feature>
<keyword evidence="9" id="KW-0732">Signal</keyword>
<keyword evidence="4 8" id="KW-1133">Transmembrane helix</keyword>
<dbReference type="Proteomes" id="UP001219518">
    <property type="component" value="Unassembled WGS sequence"/>
</dbReference>
<sequence>MVSVPLVVFPLLCALGARADIAVGDMSTANEAAAAAALLSAFLPPYTAGVVVIGRARWTGDLLRALPEGTPCVLLDSDVRYNEADRLVVAVQHVHHVLLVLADAPRDLRRIRTLPMIRRALFWTRVARSPLEFLEDEIVVRHLWHTRRCGDETVLALTDAGGTVNLYADNNRTKCNGNASPFIFVDRWSVEEQRWLRGAPLFLRFCDKWSPPPGPATTPLNLLTIGPREVVKNIAITADDVARYALKPRKVINTHLTTGNASVIFNVVNTRSSNCSLDGLAVGYSLPPSSPAELSSLYSERMSSIVVVVPAGLGPVISPLAAVAQEFSPAVWLCTALAALGTAATLAWALRRDRGDALLLALAPLLGQAPPPPPAASPSLHPLLGAWLLVCVVLAAAYQGLLLGMLSSARPRGEIDSLQALDESGLPVQSNFDVFHTIEDKLSESLRHRVKISEESALPTVVYQQAALNRERAFIMFSDAATERMIEKWKVYDKIVHAFQIAPGQPRMFAFWHKGSELGDIMTKMVGREWQAGMGRFYQRQEEFKSKMESRKVVSSTDAQAGVRPLTLAMMRPAFLFLAGGLTLATFVFVFVESLPSRVVRRRATLRKTKCVAVALNTEYVNENV</sequence>
<gene>
    <name evidence="10" type="ORF">KUF71_006098</name>
</gene>
<evidence type="ECO:0000256" key="9">
    <source>
        <dbReference type="SAM" id="SignalP"/>
    </source>
</evidence>